<reference evidence="1" key="1">
    <citation type="submission" date="2018-02" db="EMBL/GenBank/DDBJ databases">
        <title>Rhizophora mucronata_Transcriptome.</title>
        <authorList>
            <person name="Meera S.P."/>
            <person name="Sreeshan A."/>
            <person name="Augustine A."/>
        </authorList>
    </citation>
    <scope>NUCLEOTIDE SEQUENCE</scope>
    <source>
        <tissue evidence="1">Leaf</tissue>
    </source>
</reference>
<dbReference type="AlphaFoldDB" id="A0A2P2R0C6"/>
<name>A0A2P2R0C6_RHIMU</name>
<protein>
    <submittedName>
        <fullName evidence="1">Uncharacterized protein</fullName>
    </submittedName>
</protein>
<accession>A0A2P2R0C6</accession>
<sequence length="43" mass="5077">MYQKKEKNSGLDHDYIFAGFPLMHIYFQATGFQTCSIWFPMPS</sequence>
<evidence type="ECO:0000313" key="1">
    <source>
        <dbReference type="EMBL" id="MBX72702.1"/>
    </source>
</evidence>
<organism evidence="1">
    <name type="scientific">Rhizophora mucronata</name>
    <name type="common">Asiatic mangrove</name>
    <dbReference type="NCBI Taxonomy" id="61149"/>
    <lineage>
        <taxon>Eukaryota</taxon>
        <taxon>Viridiplantae</taxon>
        <taxon>Streptophyta</taxon>
        <taxon>Embryophyta</taxon>
        <taxon>Tracheophyta</taxon>
        <taxon>Spermatophyta</taxon>
        <taxon>Magnoliopsida</taxon>
        <taxon>eudicotyledons</taxon>
        <taxon>Gunneridae</taxon>
        <taxon>Pentapetalae</taxon>
        <taxon>rosids</taxon>
        <taxon>fabids</taxon>
        <taxon>Malpighiales</taxon>
        <taxon>Rhizophoraceae</taxon>
        <taxon>Rhizophora</taxon>
    </lineage>
</organism>
<proteinExistence type="predicted"/>
<dbReference type="EMBL" id="GGEC01092218">
    <property type="protein sequence ID" value="MBX72702.1"/>
    <property type="molecule type" value="Transcribed_RNA"/>
</dbReference>